<dbReference type="GO" id="GO:0005886">
    <property type="term" value="C:plasma membrane"/>
    <property type="evidence" value="ECO:0007669"/>
    <property type="project" value="UniProtKB-SubCell"/>
</dbReference>
<dbReference type="PANTHER" id="PTHR21137">
    <property type="entry name" value="ODORANT RECEPTOR"/>
    <property type="match status" value="1"/>
</dbReference>
<feature type="transmembrane region" description="Helical" evidence="10">
    <location>
        <begin position="362"/>
        <end position="383"/>
    </location>
</feature>
<evidence type="ECO:0000256" key="8">
    <source>
        <dbReference type="ARBA" id="ARBA00023170"/>
    </source>
</evidence>
<dbReference type="PANTHER" id="PTHR21137:SF35">
    <property type="entry name" value="ODORANT RECEPTOR 19A-RELATED"/>
    <property type="match status" value="1"/>
</dbReference>
<dbReference type="AlphaFoldDB" id="A0A2A4J5Z4"/>
<dbReference type="Pfam" id="PF02949">
    <property type="entry name" value="7tm_6"/>
    <property type="match status" value="2"/>
</dbReference>
<gene>
    <name evidence="11" type="ORF">B5V51_6319</name>
</gene>
<keyword evidence="8" id="KW-0675">Receptor</keyword>
<feature type="transmembrane region" description="Helical" evidence="10">
    <location>
        <begin position="178"/>
        <end position="198"/>
    </location>
</feature>
<reference evidence="11" key="1">
    <citation type="submission" date="2017-09" db="EMBL/GenBank/DDBJ databases">
        <title>Contemporary evolution of a Lepidopteran species, Heliothis virescens, in response to modern agricultural practices.</title>
        <authorList>
            <person name="Fritz M.L."/>
            <person name="Deyonke A.M."/>
            <person name="Papanicolaou A."/>
            <person name="Micinski S."/>
            <person name="Westbrook J."/>
            <person name="Gould F."/>
        </authorList>
    </citation>
    <scope>NUCLEOTIDE SEQUENCE [LARGE SCALE GENOMIC DNA]</scope>
    <source>
        <strain evidence="11">HvINT-</strain>
        <tissue evidence="11">Whole body</tissue>
    </source>
</reference>
<keyword evidence="6 10" id="KW-1133">Transmembrane helix</keyword>
<feature type="transmembrane region" description="Helical" evidence="10">
    <location>
        <begin position="204"/>
        <end position="226"/>
    </location>
</feature>
<evidence type="ECO:0000313" key="11">
    <source>
        <dbReference type="EMBL" id="PCG67495.1"/>
    </source>
</evidence>
<keyword evidence="7 10" id="KW-0472">Membrane</keyword>
<accession>A0A2A4J5Z4</accession>
<protein>
    <recommendedName>
        <fullName evidence="12">Odorant receptor</fullName>
    </recommendedName>
</protein>
<keyword evidence="5" id="KW-0552">Olfaction</keyword>
<dbReference type="EMBL" id="NWSH01002810">
    <property type="protein sequence ID" value="PCG67495.1"/>
    <property type="molecule type" value="Genomic_DNA"/>
</dbReference>
<evidence type="ECO:0008006" key="12">
    <source>
        <dbReference type="Google" id="ProtNLM"/>
    </source>
</evidence>
<proteinExistence type="predicted"/>
<name>A0A2A4J5Z4_HELVI</name>
<keyword evidence="9" id="KW-0807">Transducer</keyword>
<evidence type="ECO:0000256" key="4">
    <source>
        <dbReference type="ARBA" id="ARBA00022692"/>
    </source>
</evidence>
<feature type="transmembrane region" description="Helical" evidence="10">
    <location>
        <begin position="482"/>
        <end position="505"/>
    </location>
</feature>
<feature type="transmembrane region" description="Helical" evidence="10">
    <location>
        <begin position="91"/>
        <end position="114"/>
    </location>
</feature>
<feature type="transmembrane region" description="Helical" evidence="10">
    <location>
        <begin position="308"/>
        <end position="327"/>
    </location>
</feature>
<evidence type="ECO:0000256" key="1">
    <source>
        <dbReference type="ARBA" id="ARBA00004651"/>
    </source>
</evidence>
<evidence type="ECO:0000256" key="7">
    <source>
        <dbReference type="ARBA" id="ARBA00023136"/>
    </source>
</evidence>
<evidence type="ECO:0000256" key="9">
    <source>
        <dbReference type="ARBA" id="ARBA00023224"/>
    </source>
</evidence>
<dbReference type="GO" id="GO:0005549">
    <property type="term" value="F:odorant binding"/>
    <property type="evidence" value="ECO:0007669"/>
    <property type="project" value="InterPro"/>
</dbReference>
<evidence type="ECO:0000256" key="10">
    <source>
        <dbReference type="SAM" id="Phobius"/>
    </source>
</evidence>
<dbReference type="GO" id="GO:0007165">
    <property type="term" value="P:signal transduction"/>
    <property type="evidence" value="ECO:0007669"/>
    <property type="project" value="UniProtKB-KW"/>
</dbReference>
<keyword evidence="4 10" id="KW-0812">Transmembrane</keyword>
<evidence type="ECO:0000256" key="6">
    <source>
        <dbReference type="ARBA" id="ARBA00022989"/>
    </source>
</evidence>
<evidence type="ECO:0000256" key="2">
    <source>
        <dbReference type="ARBA" id="ARBA00022475"/>
    </source>
</evidence>
<sequence length="582" mass="66362">MSRLKKKIRLVMYCLAVSLKREYNDPVVEKQMISHSVTYVLALSFSYVMTMIMFAVNAFWDMIHNGSTFTTIVTAYPDVDDRSELANIARAFFFIIWWIFLTRFFAVYLLVIPLTTGLSYQFKNLQSYFSSLADIFDSNELSQTDKEEKYETGFKVGVKIHADTLRCVKDTQAVCRGVFSVQIIFNILLLIVLMAQMVNSERTLVNIFGTVTTACAVLASTGFYMWNAGDVTVEASRLPTAIYFSGWYHCRGQSSVRLRKLVVIAMSRAQQPVVLKGLGYIDLSYQSYITKREYNDPVVEKQMISHSVTYVSALSFSYVMTMIMYAADAFWDMIHNGSTFTTIVTAYPDVDDRSELANIARAFFFIIWWIFLTRFFAVYLLVIPLTTGLSYQFKNLQSYFSSLADIFDSNELSQTDKEEKYETGFKVGVKIHADTLRCVKDTQAVCRGVFSVQIIFNILLLIVLMAQMVRHLHYFSKNSERTLVNIFGTVTTACAVLASTGFYMWNAGDVTVEASRLPTAIYFSGWYHCRGQSSVRLRKLVVIAMSRAQQPVVLKGLGYIDLSYQSYITIVKLSYSVFSVLY</sequence>
<evidence type="ECO:0000256" key="3">
    <source>
        <dbReference type="ARBA" id="ARBA00022606"/>
    </source>
</evidence>
<keyword evidence="2" id="KW-1003">Cell membrane</keyword>
<dbReference type="InterPro" id="IPR004117">
    <property type="entry name" value="7tm6_olfct_rcpt"/>
</dbReference>
<organism evidence="11">
    <name type="scientific">Heliothis virescens</name>
    <name type="common">Tobacco budworm moth</name>
    <dbReference type="NCBI Taxonomy" id="7102"/>
    <lineage>
        <taxon>Eukaryota</taxon>
        <taxon>Metazoa</taxon>
        <taxon>Ecdysozoa</taxon>
        <taxon>Arthropoda</taxon>
        <taxon>Hexapoda</taxon>
        <taxon>Insecta</taxon>
        <taxon>Pterygota</taxon>
        <taxon>Neoptera</taxon>
        <taxon>Endopterygota</taxon>
        <taxon>Lepidoptera</taxon>
        <taxon>Glossata</taxon>
        <taxon>Ditrysia</taxon>
        <taxon>Noctuoidea</taxon>
        <taxon>Noctuidae</taxon>
        <taxon>Heliothinae</taxon>
        <taxon>Heliothis</taxon>
    </lineage>
</organism>
<evidence type="ECO:0000256" key="5">
    <source>
        <dbReference type="ARBA" id="ARBA00022725"/>
    </source>
</evidence>
<feature type="transmembrane region" description="Helical" evidence="10">
    <location>
        <begin position="39"/>
        <end position="60"/>
    </location>
</feature>
<dbReference type="GO" id="GO:0004984">
    <property type="term" value="F:olfactory receptor activity"/>
    <property type="evidence" value="ECO:0007669"/>
    <property type="project" value="InterPro"/>
</dbReference>
<feature type="transmembrane region" description="Helical" evidence="10">
    <location>
        <begin position="450"/>
        <end position="470"/>
    </location>
</feature>
<comment type="caution">
    <text evidence="11">The sequence shown here is derived from an EMBL/GenBank/DDBJ whole genome shotgun (WGS) entry which is preliminary data.</text>
</comment>
<comment type="subcellular location">
    <subcellularLocation>
        <location evidence="1">Cell membrane</location>
        <topology evidence="1">Multi-pass membrane protein</topology>
    </subcellularLocation>
</comment>
<keyword evidence="3" id="KW-0716">Sensory transduction</keyword>